<dbReference type="AlphaFoldDB" id="A0A183UFV3"/>
<proteinExistence type="predicted"/>
<dbReference type="Proteomes" id="UP000050794">
    <property type="component" value="Unassembled WGS sequence"/>
</dbReference>
<keyword evidence="2" id="KW-1185">Reference proteome</keyword>
<evidence type="ECO:0000313" key="3">
    <source>
        <dbReference type="WBParaSite" id="TCNE_0000737301-mRNA-1"/>
    </source>
</evidence>
<organism evidence="2 3">
    <name type="scientific">Toxocara canis</name>
    <name type="common">Canine roundworm</name>
    <dbReference type="NCBI Taxonomy" id="6265"/>
    <lineage>
        <taxon>Eukaryota</taxon>
        <taxon>Metazoa</taxon>
        <taxon>Ecdysozoa</taxon>
        <taxon>Nematoda</taxon>
        <taxon>Chromadorea</taxon>
        <taxon>Rhabditida</taxon>
        <taxon>Spirurina</taxon>
        <taxon>Ascaridomorpha</taxon>
        <taxon>Ascaridoidea</taxon>
        <taxon>Toxocaridae</taxon>
        <taxon>Toxocara</taxon>
    </lineage>
</organism>
<name>A0A183UFV3_TOXCA</name>
<dbReference type="EMBL" id="UYWY01019668">
    <property type="protein sequence ID" value="VDM38694.1"/>
    <property type="molecule type" value="Genomic_DNA"/>
</dbReference>
<evidence type="ECO:0000313" key="2">
    <source>
        <dbReference type="Proteomes" id="UP000050794"/>
    </source>
</evidence>
<protein>
    <submittedName>
        <fullName evidence="3">DUF5869 domain-containing protein</fullName>
    </submittedName>
</protein>
<reference evidence="3" key="1">
    <citation type="submission" date="2016-06" db="UniProtKB">
        <authorList>
            <consortium name="WormBaseParasite"/>
        </authorList>
    </citation>
    <scope>IDENTIFICATION</scope>
</reference>
<dbReference type="Gene3D" id="3.30.70.270">
    <property type="match status" value="1"/>
</dbReference>
<dbReference type="InterPro" id="IPR043128">
    <property type="entry name" value="Rev_trsase/Diguanyl_cyclase"/>
</dbReference>
<reference evidence="1 2" key="2">
    <citation type="submission" date="2018-11" db="EMBL/GenBank/DDBJ databases">
        <authorList>
            <consortium name="Pathogen Informatics"/>
        </authorList>
    </citation>
    <scope>NUCLEOTIDE SEQUENCE [LARGE SCALE GENOMIC DNA]</scope>
</reference>
<evidence type="ECO:0000313" key="1">
    <source>
        <dbReference type="EMBL" id="VDM38694.1"/>
    </source>
</evidence>
<gene>
    <name evidence="1" type="ORF">TCNE_LOCUS7373</name>
</gene>
<accession>A0A183UFV3</accession>
<sequence>MLLVTGVHVSQISVKEWITVNRQKLLPSLVKLDLAENKDIRVRGYFECDSDINFPTGPNDALEQHWHPLLTPGDTFTKLNGGCFFCQINLFEAHLQLEMDGKSWSLLTINTRRELYRYNRLQEWATTLLNYDSTVE</sequence>
<dbReference type="Gene3D" id="3.10.10.10">
    <property type="entry name" value="HIV Type 1 Reverse Transcriptase, subunit A, domain 1"/>
    <property type="match status" value="1"/>
</dbReference>
<dbReference type="WBParaSite" id="TCNE_0000737301-mRNA-1">
    <property type="protein sequence ID" value="TCNE_0000737301-mRNA-1"/>
    <property type="gene ID" value="TCNE_0000737301"/>
</dbReference>